<dbReference type="EMBL" id="BLKC01000099">
    <property type="protein sequence ID" value="GFF52790.1"/>
    <property type="molecule type" value="Genomic_DNA"/>
</dbReference>
<dbReference type="AlphaFoldDB" id="A0A8H3S7U2"/>
<dbReference type="PANTHER" id="PTHR36091">
    <property type="entry name" value="ALTERED INHERITANCE OF MITOCHONDRIA PROTEIN 9, MITOCHONDRIAL"/>
    <property type="match status" value="1"/>
</dbReference>
<accession>A0A8H3S7U2</accession>
<dbReference type="GO" id="GO:0005739">
    <property type="term" value="C:mitochondrion"/>
    <property type="evidence" value="ECO:0007669"/>
    <property type="project" value="UniProtKB-SubCell"/>
</dbReference>
<organism evidence="7 8">
    <name type="scientific">Aspergillus udagawae</name>
    <dbReference type="NCBI Taxonomy" id="91492"/>
    <lineage>
        <taxon>Eukaryota</taxon>
        <taxon>Fungi</taxon>
        <taxon>Dikarya</taxon>
        <taxon>Ascomycota</taxon>
        <taxon>Pezizomycotina</taxon>
        <taxon>Eurotiomycetes</taxon>
        <taxon>Eurotiomycetidae</taxon>
        <taxon>Eurotiales</taxon>
        <taxon>Aspergillaceae</taxon>
        <taxon>Aspergillus</taxon>
        <taxon>Aspergillus subgen. Fumigati</taxon>
    </lineage>
</organism>
<dbReference type="InterPro" id="IPR011009">
    <property type="entry name" value="Kinase-like_dom_sf"/>
</dbReference>
<dbReference type="PANTHER" id="PTHR36091:SF1">
    <property type="entry name" value="ALTERED INHERITANCE OF MITOCHONDRIA PROTEIN 9, MITOCHONDRIAL"/>
    <property type="match status" value="1"/>
</dbReference>
<evidence type="ECO:0000256" key="6">
    <source>
        <dbReference type="ARBA" id="ARBA00031849"/>
    </source>
</evidence>
<evidence type="ECO:0000256" key="1">
    <source>
        <dbReference type="ARBA" id="ARBA00004173"/>
    </source>
</evidence>
<evidence type="ECO:0000256" key="2">
    <source>
        <dbReference type="ARBA" id="ARBA00005543"/>
    </source>
</evidence>
<proteinExistence type="inferred from homology"/>
<gene>
    <name evidence="7" type="ORF">IFM46972_09621</name>
</gene>
<name>A0A8H3S7U2_9EURO</name>
<evidence type="ECO:0000256" key="4">
    <source>
        <dbReference type="ARBA" id="ARBA00022946"/>
    </source>
</evidence>
<dbReference type="Proteomes" id="UP000465221">
    <property type="component" value="Unassembled WGS sequence"/>
</dbReference>
<comment type="similarity">
    <text evidence="2">Belongs to the AIM9 family.</text>
</comment>
<evidence type="ECO:0000313" key="7">
    <source>
        <dbReference type="EMBL" id="GFF52790.1"/>
    </source>
</evidence>
<dbReference type="SUPFAM" id="SSF56112">
    <property type="entry name" value="Protein kinase-like (PK-like)"/>
    <property type="match status" value="1"/>
</dbReference>
<protein>
    <recommendedName>
        <fullName evidence="3">Altered inheritance of mitochondria protein 9, mitochondrial</fullName>
    </recommendedName>
    <alternativeName>
        <fullName evidence="6">Found in mitochondrial proteome protein 29</fullName>
    </alternativeName>
</protein>
<keyword evidence="5" id="KW-0496">Mitochondrion</keyword>
<evidence type="ECO:0000256" key="3">
    <source>
        <dbReference type="ARBA" id="ARBA00016197"/>
    </source>
</evidence>
<dbReference type="Gene3D" id="3.30.200.20">
    <property type="entry name" value="Phosphorylase Kinase, domain 1"/>
    <property type="match status" value="1"/>
</dbReference>
<comment type="caution">
    <text evidence="7">The sequence shown here is derived from an EMBL/GenBank/DDBJ whole genome shotgun (WGS) entry which is preliminary data.</text>
</comment>
<dbReference type="InterPro" id="IPR051035">
    <property type="entry name" value="Mito_inheritance_9"/>
</dbReference>
<evidence type="ECO:0000256" key="5">
    <source>
        <dbReference type="ARBA" id="ARBA00023128"/>
    </source>
</evidence>
<comment type="subcellular location">
    <subcellularLocation>
        <location evidence="1">Mitochondrion</location>
    </subcellularLocation>
</comment>
<keyword evidence="4" id="KW-0809">Transit peptide</keyword>
<evidence type="ECO:0000313" key="8">
    <source>
        <dbReference type="Proteomes" id="UP000465221"/>
    </source>
</evidence>
<sequence length="131" mass="14329">MAIGHTESNMNELAKRAAESIGGTYTQCAQIEKFPNGMFNKTFLSTIQDGAQVVGKVPNPNAGRAHYTTASEVATMDCTRNELRTPVPNVLAWCSKAEETPAGAEYIMEKAPGSQLDKAWPKMSMKDRFDQ</sequence>
<reference evidence="7 8" key="1">
    <citation type="submission" date="2020-01" db="EMBL/GenBank/DDBJ databases">
        <title>Draft genome sequence of Aspergillus udagawae IFM 46972.</title>
        <authorList>
            <person name="Takahashi H."/>
            <person name="Yaguchi T."/>
        </authorList>
    </citation>
    <scope>NUCLEOTIDE SEQUENCE [LARGE SCALE GENOMIC DNA]</scope>
    <source>
        <strain evidence="7 8">IFM 46972</strain>
    </source>
</reference>